<dbReference type="SUPFAM" id="SSF52980">
    <property type="entry name" value="Restriction endonuclease-like"/>
    <property type="match status" value="1"/>
</dbReference>
<dbReference type="NCBIfam" id="TIGR01450">
    <property type="entry name" value="recC"/>
    <property type="match status" value="1"/>
</dbReference>
<keyword evidence="2" id="KW-0547">Nucleotide-binding</keyword>
<keyword evidence="12" id="KW-1185">Reference proteome</keyword>
<dbReference type="Gene3D" id="3.40.50.10930">
    <property type="match status" value="1"/>
</dbReference>
<evidence type="ECO:0000256" key="5">
    <source>
        <dbReference type="ARBA" id="ARBA00022806"/>
    </source>
</evidence>
<evidence type="ECO:0000259" key="10">
    <source>
        <dbReference type="Pfam" id="PF17946"/>
    </source>
</evidence>
<dbReference type="InterPro" id="IPR006697">
    <property type="entry name" value="RecC"/>
</dbReference>
<keyword evidence="9" id="KW-0234">DNA repair</keyword>
<evidence type="ECO:0000256" key="8">
    <source>
        <dbReference type="ARBA" id="ARBA00023125"/>
    </source>
</evidence>
<dbReference type="GO" id="GO:0006310">
    <property type="term" value="P:DNA recombination"/>
    <property type="evidence" value="ECO:0007669"/>
    <property type="project" value="TreeGrafter"/>
</dbReference>
<evidence type="ECO:0000256" key="1">
    <source>
        <dbReference type="ARBA" id="ARBA00022722"/>
    </source>
</evidence>
<name>A0A521G422_9BACT</name>
<dbReference type="Gene3D" id="1.10.10.990">
    <property type="match status" value="1"/>
</dbReference>
<dbReference type="Pfam" id="PF17946">
    <property type="entry name" value="RecC_C"/>
    <property type="match status" value="1"/>
</dbReference>
<dbReference type="Gene3D" id="1.10.10.160">
    <property type="match status" value="1"/>
</dbReference>
<dbReference type="Pfam" id="PF04257">
    <property type="entry name" value="Exonuc_V_gamma"/>
    <property type="match status" value="1"/>
</dbReference>
<dbReference type="GO" id="GO:0004386">
    <property type="term" value="F:helicase activity"/>
    <property type="evidence" value="ECO:0007669"/>
    <property type="project" value="UniProtKB-KW"/>
</dbReference>
<dbReference type="PIRSF" id="PIRSF000980">
    <property type="entry name" value="RecC"/>
    <property type="match status" value="1"/>
</dbReference>
<comment type="caution">
    <text evidence="11">The sequence shown here is derived from an EMBL/GenBank/DDBJ whole genome shotgun (WGS) entry which is preliminary data.</text>
</comment>
<evidence type="ECO:0000256" key="2">
    <source>
        <dbReference type="ARBA" id="ARBA00022741"/>
    </source>
</evidence>
<organism evidence="11 12">
    <name type="scientific">Candidatus Electronema aureum</name>
    <dbReference type="NCBI Taxonomy" id="2005002"/>
    <lineage>
        <taxon>Bacteria</taxon>
        <taxon>Pseudomonadati</taxon>
        <taxon>Thermodesulfobacteriota</taxon>
        <taxon>Desulfobulbia</taxon>
        <taxon>Desulfobulbales</taxon>
        <taxon>Desulfobulbaceae</taxon>
        <taxon>Candidatus Electronema</taxon>
    </lineage>
</organism>
<keyword evidence="4 11" id="KW-0378">Hydrolase</keyword>
<dbReference type="GO" id="GO:0003677">
    <property type="term" value="F:DNA binding"/>
    <property type="evidence" value="ECO:0007669"/>
    <property type="project" value="UniProtKB-KW"/>
</dbReference>
<evidence type="ECO:0000256" key="4">
    <source>
        <dbReference type="ARBA" id="ARBA00022801"/>
    </source>
</evidence>
<dbReference type="CDD" id="cd22353">
    <property type="entry name" value="RecC_C-like"/>
    <property type="match status" value="1"/>
</dbReference>
<dbReference type="HAMAP" id="MF_01486">
    <property type="entry name" value="RecC"/>
    <property type="match status" value="1"/>
</dbReference>
<evidence type="ECO:0000256" key="7">
    <source>
        <dbReference type="ARBA" id="ARBA00022840"/>
    </source>
</evidence>
<evidence type="ECO:0000313" key="11">
    <source>
        <dbReference type="EMBL" id="TAA75768.1"/>
    </source>
</evidence>
<dbReference type="InterPro" id="IPR011335">
    <property type="entry name" value="Restrct_endonuc-II-like"/>
</dbReference>
<evidence type="ECO:0000256" key="9">
    <source>
        <dbReference type="ARBA" id="ARBA00023204"/>
    </source>
</evidence>
<dbReference type="PANTHER" id="PTHR30591:SF1">
    <property type="entry name" value="RECBCD ENZYME SUBUNIT RECC"/>
    <property type="match status" value="1"/>
</dbReference>
<dbReference type="InterPro" id="IPR013986">
    <property type="entry name" value="DExx_box_DNA_helicase_dom_sf"/>
</dbReference>
<dbReference type="Proteomes" id="UP000316238">
    <property type="component" value="Unassembled WGS sequence"/>
</dbReference>
<reference evidence="11" key="1">
    <citation type="submission" date="2017-07" db="EMBL/GenBank/DDBJ databases">
        <title>The cable genome - Insights into the physiology and evolution of filamentous bacteria capable of sulfide oxidation via long distance electron transfer.</title>
        <authorList>
            <person name="Thorup C."/>
            <person name="Bjerg J.T."/>
            <person name="Schreiber L."/>
            <person name="Nielsen L.P."/>
            <person name="Kjeldsen K.U."/>
            <person name="Boesen T."/>
            <person name="Boggild A."/>
            <person name="Meysman F."/>
            <person name="Geelhoed J."/>
            <person name="Schramm A."/>
        </authorList>
    </citation>
    <scope>NUCLEOTIDE SEQUENCE [LARGE SCALE GENOMIC DNA]</scope>
    <source>
        <strain evidence="11">GS</strain>
    </source>
</reference>
<dbReference type="EC" id="3.1.11.5" evidence="11"/>
<keyword evidence="6" id="KW-0269">Exonuclease</keyword>
<evidence type="ECO:0000256" key="3">
    <source>
        <dbReference type="ARBA" id="ARBA00022763"/>
    </source>
</evidence>
<keyword evidence="1" id="KW-0540">Nuclease</keyword>
<dbReference type="InterPro" id="IPR041500">
    <property type="entry name" value="RecC_C"/>
</dbReference>
<dbReference type="GO" id="GO:0006281">
    <property type="term" value="P:DNA repair"/>
    <property type="evidence" value="ECO:0007669"/>
    <property type="project" value="UniProtKB-KW"/>
</dbReference>
<accession>A0A521G422</accession>
<keyword evidence="3" id="KW-0227">DNA damage</keyword>
<dbReference type="GO" id="GO:0005524">
    <property type="term" value="F:ATP binding"/>
    <property type="evidence" value="ECO:0007669"/>
    <property type="project" value="UniProtKB-KW"/>
</dbReference>
<sequence>MYLYQSNRLENLLTALCAVLAQPVGNPLASEIIVVQNPGMARWLSQQIALRTGICANSSFPLPASFIWSLFAKTLGGLPDLREFNREVLLWRILAKLDSLLELPSMQEINAYLRDDRDGSKAFQLAGRIADLFDQYLVYRHDMVLAWEKGREEHWQAQLWRQLTDSGSTHRAEVLERFLQAADQGVLRTDGLPERICIFGINSLAPAYIEVIGKISHHIDIRVFHFSPCRQVWDDIMPERLIALKRQNWRRRGTADISSYYTSGNPLLASLGGLGREFFKLLMELNPMAEEQDLYQAPPQDNLLGQIQGDILDLRDRGDRSKGETLPLKSGESSIRFHCCHSPMREIQVLHDRLLDLFAADPQLNPADILVMAPDINRYAPAVAGVFSSAGGKLRIPWSIADQSCREEQPVLEGFLGLLTLVTSRCTAPEVAAMLENPIILERFSLTEDEVPLLRKMITAAGIRWGLEQRSGADALHSWETGIDRLLLGCLTGQLDAPWQGIMPISGGLSEGGDWLGNLAEFIRELRRLRRQTSRPLPPVGWGKLFLRVIDRFLDSGTDQHNEGLLLLRQSIADFVEQCKRANFQQPISLAVIRRHFQQLLTAPAGGQAFLAGRVTVCNMVPMRSVPFKVIWLLGMNDGDFPRSQHPPAFDLMAEHRRPGDRSRRDDDRYLFLEALLSARHHFAVSWAGRDLRDNKPRPPSVVVAELRDYISRGWITADDTAAADQLTVEHPLQPFSRRCFDGKNPNTASYRTEWLPASGKPVPVFASRPLPQPEQWARQIDLNQLVRFWKHPVRFFLEQRLGLRTAYLSDVLLPESESFALDQLQNYQLADEILHEIRHGRQADCPLHRRQAAAELPGGCFGHLLHQKMQTEATELLGKVKPLLSQPVEPVELRLTIDGVRLTGRLTSLCRCGRVTFRPASLKAKDILELWIHHIALLLHQPTGVEPQSLHAAKDKTLCFQEVPDPHDQLARLIHLFQQGCCEPLHFYPESSWAWIKGKSAEAAWSSSFRHKGEGDDPAYEIGLRGHAPFDQQFEELAEKIWTVGQMR</sequence>
<dbReference type="Gene3D" id="3.40.50.300">
    <property type="entry name" value="P-loop containing nucleotide triphosphate hydrolases"/>
    <property type="match status" value="2"/>
</dbReference>
<keyword evidence="8" id="KW-0238">DNA-binding</keyword>
<gene>
    <name evidence="11" type="ORF">CDV28_1037</name>
</gene>
<dbReference type="GO" id="GO:0008854">
    <property type="term" value="F:exodeoxyribonuclease V activity"/>
    <property type="evidence" value="ECO:0007669"/>
    <property type="project" value="UniProtKB-EC"/>
</dbReference>
<protein>
    <submittedName>
        <fullName evidence="11">DNA helicase/exodeoxyribonuclease V, gamma subunit</fullName>
        <ecNumber evidence="11">3.1.11.5</ecNumber>
    </submittedName>
</protein>
<evidence type="ECO:0000313" key="12">
    <source>
        <dbReference type="Proteomes" id="UP000316238"/>
    </source>
</evidence>
<dbReference type="EMBL" id="NQJD01000003">
    <property type="protein sequence ID" value="TAA75768.1"/>
    <property type="molecule type" value="Genomic_DNA"/>
</dbReference>
<dbReference type="AlphaFoldDB" id="A0A521G422"/>
<keyword evidence="5 11" id="KW-0347">Helicase</keyword>
<dbReference type="SUPFAM" id="SSF52540">
    <property type="entry name" value="P-loop containing nucleoside triphosphate hydrolases"/>
    <property type="match status" value="2"/>
</dbReference>
<dbReference type="GO" id="GO:0009338">
    <property type="term" value="C:exodeoxyribonuclease V complex"/>
    <property type="evidence" value="ECO:0007669"/>
    <property type="project" value="InterPro"/>
</dbReference>
<keyword evidence="7" id="KW-0067">ATP-binding</keyword>
<evidence type="ECO:0000256" key="6">
    <source>
        <dbReference type="ARBA" id="ARBA00022839"/>
    </source>
</evidence>
<dbReference type="PANTHER" id="PTHR30591">
    <property type="entry name" value="RECBCD ENZYME SUBUNIT RECC"/>
    <property type="match status" value="1"/>
</dbReference>
<dbReference type="InterPro" id="IPR027417">
    <property type="entry name" value="P-loop_NTPase"/>
</dbReference>
<feature type="domain" description="RecC C-terminal" evidence="10">
    <location>
        <begin position="779"/>
        <end position="998"/>
    </location>
</feature>
<proteinExistence type="inferred from homology"/>